<keyword evidence="1" id="KW-1133">Transmembrane helix</keyword>
<keyword evidence="3" id="KW-1185">Reference proteome</keyword>
<feature type="transmembrane region" description="Helical" evidence="1">
    <location>
        <begin position="347"/>
        <end position="366"/>
    </location>
</feature>
<sequence length="477" mass="55391">MKTAVTQKLVFSLRQTFQRFGWMNASLLVLSAALVPFLILSFYSQPFADDFWLTSLAKEKGIWQAQLEIRKTWSGRYFAMFLGSVNPLVYNSLTGYKLLPFLLILFTLAALYFLISRIIPGTSLKKKIFFALLLQVLYLGFMPAIASGYYWMSSALNYQTALICLLLLAAGLINYQQKRNFWQQTNYIIGLSFLIFAGVGCNELSMVFILEGLLTLLLVDYWRYKRVNKLLLYYLLLAFSCSLLVIFSYGNLARLQTHPNHSNLMYSFTYAVAVTVNNTSNYLTLSPILLLTVLFVPVSHKFFKNRKFLKIPHPVVTTALLYLLIFQCFFVIYWNRGMHAPIWTQNFIYFIFLIGWFANVALIVKYYQNTLENYLPQLPVYAQTLLVAACFLLIFHNKQSNVRTAYIDWLSGEAAAYDQELKSRDNFLKNSRCSLCQIKDLTHQPKSIYFRQEPEISEWENDLNARYYGKKLITIQE</sequence>
<feature type="transmembrane region" description="Helical" evidence="1">
    <location>
        <begin position="21"/>
        <end position="43"/>
    </location>
</feature>
<feature type="transmembrane region" description="Helical" evidence="1">
    <location>
        <begin position="98"/>
        <end position="116"/>
    </location>
</feature>
<name>A0A7G7G3A7_9BACT</name>
<feature type="transmembrane region" description="Helical" evidence="1">
    <location>
        <begin position="187"/>
        <end position="210"/>
    </location>
</feature>
<dbReference type="RefSeq" id="WP_185272429.1">
    <property type="nucleotide sequence ID" value="NZ_CP055156.1"/>
</dbReference>
<evidence type="ECO:0008006" key="4">
    <source>
        <dbReference type="Google" id="ProtNLM"/>
    </source>
</evidence>
<keyword evidence="1" id="KW-0812">Transmembrane</keyword>
<dbReference type="AlphaFoldDB" id="A0A7G7G3A7"/>
<dbReference type="Pfam" id="PF19528">
    <property type="entry name" value="DUF6056"/>
    <property type="match status" value="1"/>
</dbReference>
<evidence type="ECO:0000256" key="1">
    <source>
        <dbReference type="SAM" id="Phobius"/>
    </source>
</evidence>
<feature type="transmembrane region" description="Helical" evidence="1">
    <location>
        <begin position="128"/>
        <end position="152"/>
    </location>
</feature>
<reference evidence="2 3" key="1">
    <citation type="journal article" date="2018" name="Int. J. Syst. Evol. Microbiol.">
        <title>Adhaeribacter swui sp. nov., isolated from wet mud.</title>
        <authorList>
            <person name="Kim D.U."/>
            <person name="Kim K.W."/>
            <person name="Kang M.S."/>
            <person name="Kim J.Y."/>
            <person name="Jang J.H."/>
            <person name="Kim M.K."/>
        </authorList>
    </citation>
    <scope>NUCLEOTIDE SEQUENCE [LARGE SCALE GENOMIC DNA]</scope>
    <source>
        <strain evidence="2 3">KCTC 52873</strain>
    </source>
</reference>
<accession>A0A7G7G3A7</accession>
<feature type="transmembrane region" description="Helical" evidence="1">
    <location>
        <begin position="315"/>
        <end position="335"/>
    </location>
</feature>
<dbReference type="EMBL" id="CP055156">
    <property type="protein sequence ID" value="QNF31641.1"/>
    <property type="molecule type" value="Genomic_DNA"/>
</dbReference>
<feature type="transmembrane region" description="Helical" evidence="1">
    <location>
        <begin position="264"/>
        <end position="295"/>
    </location>
</feature>
<dbReference type="KEGG" id="aswu:HUW51_02460"/>
<gene>
    <name evidence="2" type="ORF">HUW51_02460</name>
</gene>
<organism evidence="2 3">
    <name type="scientific">Adhaeribacter swui</name>
    <dbReference type="NCBI Taxonomy" id="2086471"/>
    <lineage>
        <taxon>Bacteria</taxon>
        <taxon>Pseudomonadati</taxon>
        <taxon>Bacteroidota</taxon>
        <taxon>Cytophagia</taxon>
        <taxon>Cytophagales</taxon>
        <taxon>Hymenobacteraceae</taxon>
        <taxon>Adhaeribacter</taxon>
    </lineage>
</organism>
<evidence type="ECO:0000313" key="2">
    <source>
        <dbReference type="EMBL" id="QNF31641.1"/>
    </source>
</evidence>
<feature type="transmembrane region" description="Helical" evidence="1">
    <location>
        <begin position="158"/>
        <end position="175"/>
    </location>
</feature>
<feature type="transmembrane region" description="Helical" evidence="1">
    <location>
        <begin position="378"/>
        <end position="395"/>
    </location>
</feature>
<evidence type="ECO:0000313" key="3">
    <source>
        <dbReference type="Proteomes" id="UP000515237"/>
    </source>
</evidence>
<feature type="transmembrane region" description="Helical" evidence="1">
    <location>
        <begin position="230"/>
        <end position="252"/>
    </location>
</feature>
<protein>
    <recommendedName>
        <fullName evidence="4">Glycosyltransferase family 39 protein</fullName>
    </recommendedName>
</protein>
<dbReference type="Proteomes" id="UP000515237">
    <property type="component" value="Chromosome"/>
</dbReference>
<keyword evidence="1" id="KW-0472">Membrane</keyword>
<proteinExistence type="predicted"/>
<dbReference type="InterPro" id="IPR045691">
    <property type="entry name" value="DUF6056"/>
</dbReference>